<dbReference type="InterPro" id="IPR006644">
    <property type="entry name" value="Cadg"/>
</dbReference>
<comment type="subcellular location">
    <subcellularLocation>
        <location evidence="1">Secreted</location>
    </subcellularLocation>
</comment>
<dbReference type="Pfam" id="PF05345">
    <property type="entry name" value="He_PIG"/>
    <property type="match status" value="2"/>
</dbReference>
<dbReference type="SUPFAM" id="SSF51120">
    <property type="entry name" value="beta-Roll"/>
    <property type="match status" value="5"/>
</dbReference>
<evidence type="ECO:0000256" key="11">
    <source>
        <dbReference type="SAM" id="MobiDB-lite"/>
    </source>
</evidence>
<dbReference type="SMART" id="SM00736">
    <property type="entry name" value="CADG"/>
    <property type="match status" value="2"/>
</dbReference>
<dbReference type="InterPro" id="IPR036852">
    <property type="entry name" value="Peptidase_S8/S53_dom_sf"/>
</dbReference>
<dbReference type="SUPFAM" id="SSF117074">
    <property type="entry name" value="Hypothetical protein PA1324"/>
    <property type="match status" value="1"/>
</dbReference>
<dbReference type="InterPro" id="IPR000209">
    <property type="entry name" value="Peptidase_S8/S53_dom"/>
</dbReference>
<dbReference type="InterPro" id="IPR038081">
    <property type="entry name" value="CalX-like_sf"/>
</dbReference>
<dbReference type="Pfam" id="PF00353">
    <property type="entry name" value="HemolysinCabind"/>
    <property type="match status" value="11"/>
</dbReference>
<dbReference type="Gene3D" id="2.60.40.10">
    <property type="entry name" value="Immunoglobulins"/>
    <property type="match status" value="3"/>
</dbReference>
<evidence type="ECO:0000256" key="10">
    <source>
        <dbReference type="PROSITE-ProRule" id="PRU01240"/>
    </source>
</evidence>
<evidence type="ECO:0000256" key="7">
    <source>
        <dbReference type="ARBA" id="ARBA00022801"/>
    </source>
</evidence>
<feature type="active site" description="Charge relay system" evidence="10">
    <location>
        <position position="882"/>
    </location>
</feature>
<dbReference type="GO" id="GO:0016020">
    <property type="term" value="C:membrane"/>
    <property type="evidence" value="ECO:0007669"/>
    <property type="project" value="InterPro"/>
</dbReference>
<proteinExistence type="inferred from homology"/>
<dbReference type="GO" id="GO:0004252">
    <property type="term" value="F:serine-type endopeptidase activity"/>
    <property type="evidence" value="ECO:0007669"/>
    <property type="project" value="UniProtKB-UniRule"/>
</dbReference>
<evidence type="ECO:0000256" key="4">
    <source>
        <dbReference type="ARBA" id="ARBA00022670"/>
    </source>
</evidence>
<dbReference type="InterPro" id="IPR033764">
    <property type="entry name" value="Sdr_B"/>
</dbReference>
<evidence type="ECO:0000256" key="1">
    <source>
        <dbReference type="ARBA" id="ARBA00004613"/>
    </source>
</evidence>
<dbReference type="Gene3D" id="2.60.40.1220">
    <property type="match status" value="1"/>
</dbReference>
<dbReference type="Gene3D" id="3.40.50.200">
    <property type="entry name" value="Peptidase S8/S53 domain"/>
    <property type="match status" value="1"/>
</dbReference>
<feature type="region of interest" description="Disordered" evidence="11">
    <location>
        <begin position="1652"/>
        <end position="1671"/>
    </location>
</feature>
<evidence type="ECO:0000259" key="12">
    <source>
        <dbReference type="SMART" id="SM00736"/>
    </source>
</evidence>
<reference evidence="13 14" key="1">
    <citation type="submission" date="2017-06" db="EMBL/GenBank/DDBJ databases">
        <title>Genome sequencing of cyanobaciteial culture collection at National Institute for Environmental Studies (NIES).</title>
        <authorList>
            <person name="Hirose Y."/>
            <person name="Shimura Y."/>
            <person name="Fujisawa T."/>
            <person name="Nakamura Y."/>
            <person name="Kawachi M."/>
        </authorList>
    </citation>
    <scope>NUCLEOTIDE SEQUENCE [LARGE SCALE GENOMIC DNA]</scope>
    <source>
        <strain evidence="13 14">NIES-23</strain>
        <plasmid evidence="14">Plasmid Plasmid1 dna</plasmid>
    </source>
</reference>
<evidence type="ECO:0000256" key="3">
    <source>
        <dbReference type="ARBA" id="ARBA00022525"/>
    </source>
</evidence>
<accession>A0A1Z4KVD5</accession>
<dbReference type="InterPro" id="IPR050557">
    <property type="entry name" value="RTX_toxin/Mannuronan_C5-epim"/>
</dbReference>
<dbReference type="PRINTS" id="PR00723">
    <property type="entry name" value="SUBTILISIN"/>
</dbReference>
<keyword evidence="4 10" id="KW-0645">Protease</keyword>
<evidence type="ECO:0000256" key="6">
    <source>
        <dbReference type="ARBA" id="ARBA00022737"/>
    </source>
</evidence>
<dbReference type="InterPro" id="IPR015919">
    <property type="entry name" value="Cadherin-like_sf"/>
</dbReference>
<dbReference type="Pfam" id="PF13205">
    <property type="entry name" value="Big_5"/>
    <property type="match status" value="2"/>
</dbReference>
<dbReference type="PROSITE" id="PS51892">
    <property type="entry name" value="SUBTILASE"/>
    <property type="match status" value="1"/>
</dbReference>
<dbReference type="Gene3D" id="2.150.10.10">
    <property type="entry name" value="Serralysin-like metalloprotease, C-terminal"/>
    <property type="match status" value="7"/>
</dbReference>
<dbReference type="InterPro" id="IPR011049">
    <property type="entry name" value="Serralysin-like_metalloprot_C"/>
</dbReference>
<dbReference type="InterPro" id="IPR001343">
    <property type="entry name" value="Hemolysn_Ca-bd"/>
</dbReference>
<dbReference type="GO" id="GO:0005509">
    <property type="term" value="F:calcium ion binding"/>
    <property type="evidence" value="ECO:0007669"/>
    <property type="project" value="InterPro"/>
</dbReference>
<dbReference type="InterPro" id="IPR013783">
    <property type="entry name" value="Ig-like_fold"/>
</dbReference>
<dbReference type="InterPro" id="IPR003644">
    <property type="entry name" value="Calx_beta"/>
</dbReference>
<feature type="domain" description="Dystroglycan-type cadherin-like" evidence="12">
    <location>
        <begin position="1288"/>
        <end position="1388"/>
    </location>
</feature>
<dbReference type="Pfam" id="PF03160">
    <property type="entry name" value="Calx-beta"/>
    <property type="match status" value="2"/>
</dbReference>
<dbReference type="InterPro" id="IPR015500">
    <property type="entry name" value="Peptidase_S8_subtilisin-rel"/>
</dbReference>
<evidence type="ECO:0000256" key="9">
    <source>
        <dbReference type="ARBA" id="ARBA00022837"/>
    </source>
</evidence>
<feature type="region of interest" description="Disordered" evidence="11">
    <location>
        <begin position="1136"/>
        <end position="1159"/>
    </location>
</feature>
<dbReference type="PRINTS" id="PR00313">
    <property type="entry name" value="CABNDNGRPT"/>
</dbReference>
<dbReference type="PROSITE" id="PS00136">
    <property type="entry name" value="SUBTILASE_ASP"/>
    <property type="match status" value="1"/>
</dbReference>
<dbReference type="InterPro" id="IPR014755">
    <property type="entry name" value="Cu-Rt/internalin_Ig-like"/>
</dbReference>
<dbReference type="PANTHER" id="PTHR38340">
    <property type="entry name" value="S-LAYER PROTEIN"/>
    <property type="match status" value="1"/>
</dbReference>
<gene>
    <name evidence="13" type="ORF">NIES23_57160</name>
</gene>
<evidence type="ECO:0000256" key="8">
    <source>
        <dbReference type="ARBA" id="ARBA00022825"/>
    </source>
</evidence>
<sequence length="2170" mass="223990">MLPSAVNAITVDFSEAVKADTFDISNITLTLDGGANLITSGVGIVAQSPTRFQIIGLSNLTNLDGTYQLTVNAAGIADIGGKLGAGAVSETWIKTATGNADTTAPIVTDVVDLLAKTRNQPVSSLNVTFSEKIDLSTFNWQDITLTRNGGANLITNAVTISAINDTTYRINGLSGLTTTDGNYTLTANGSGIQDLSGNAGTGTQSETWVMDTVAPTVPSNISVTATPSPASLQTTSASLGVLNQFGQIRVNSTSVTVTGDLGETGLRVSLIDKTTSQTLGQATVTGTSFSSNIQLLSPGNRDVDLQVQDVAGNITTTTLSLFADITKPTITDFLNVPQNSVTTPVNFIDVRFSEQINLNTFDRNDITLSRNGENLTLPNTVTVEYLSGTTYRINGLSNFNTPGTYQLQVDATTVQDNAGNSGDAARTTTFTIAAPPTPGVTITQSGGSTAVIEGGNTDSYTLVLRTQPTADVTVTLNTGSQITTDKTTLTFTSANWNTPQTITVNAVNDTITEGNHTSTISHSISSTDTNYSNVTLPDIAVSITDNDAEIRGMKWNDIDGDGVKDTGEPGLQGWTIYLDSNTNGQLDNGEISTTTDANGNYQFTNLRPGVYTVAEVQQPGWKQTFPGTNITTTNADIPLAIPSLDMISPGDSNGIQLNFSAANYIVKEDGTAITEVWVTRTGNTSSAVSATLSFTDGTATGCGCGASSVNNDFNNVPFTIAFAENETSKLISVQNALLANPNAIKIRNDSKVEGNEYFTIKLTNPTGGAVIGNQSIATVTIIDDEAPSDITVTPPLETPSTTITSAVDSQAIYLINLNNFWADSRFANIKGNDFTSVIIDTGIDLNHPFFGADTDNNGIADKIVYQYDFADNDADASDRNNHGSHIASIFSSVAPNSDIIVLKVFKDNGAGSFADLEKALQWVAANSNTYNIASVNLSIGDSQNWTTATGRYGIGDELSAIASNNIIINAAAGNSFYQYTSNPGLAYPAIDPNVIAVGAVWADNFGGPKNFVGGAIDYTTTADQIASFSQRHPELLDIFAPGILITGANANGGTTTLGGTSQATAYLTGVATLAQQIAQEKLGRKLTVTEFRNLLDTTSVIINDGDNENDNVTNTGFNYPRVDLLKLAEAILSLTGTTPNPDPVNPGNNNNNNGTTTSDNTINQVHTVNLAAGQVRTDVDFGNQQIITNQAPTVANAIADQIINEDANFTFVIPANTFVDADAGDVLTYSTTLPSWLTFNATTRTFSGTPGNSNVGTVNITVTATDSTGASVDDSFTLTVANTNDAPILGLAIADQSTASNTPFTFQIPLNTFSDIDTGDTLTYSAKLVGDIPLPTWLTFNATNRTFSGIPGNVDVGTLNITVQAIDTSNASISDSFVLTITNLINNIVGTSGNNTLAGTPNNDNIQGLGGNDIIFGLAGNDTLNGGTGSDTMTGGLGDDTYIVDNNVDKVVENLNEGIDTVRSSISYTLLENVENLILTGTSNISGTGNILSNIITGNSGANTLNGKAGDDILNGEGGNDNLKGEDGNDVLNGGAGNDILDGGLGDDVMTGGVGNDIYYVDSSNDIIIDELNEGTDTVNTIITWTLGNHLENLTLIGSSAINGTGNALKNIIIGNSADNILSGGDNDDILRGGEGNDTLYGGAGNDSLDGGIGNDSLNGEDGNDNLKGDVGNDILNGNAGNDTLDGGLGDDVMTGGAGNDIYFVDSSNDTIIEELNEGTDTVNASINWTLGNNLENLTLTGSNGINGTGNALKNIITGNNGDNILSGGDNDDTLRGNAGNDTLFGGSGNDSLSGGIGDDILNGADGNDNLKGEAGNDTLDGGAGNDSLDGGLGDDVMTGGAGNDTYFVDSSNDTIAEETDGGSDTVNASVSWTLDDNLENLTLTGSNAINGTGNALRNTITGNSADNILSGGDNDDTLRGNAGNDILNGGAGNDSLDGGLGDDVMTGGASNDTYFVDSSNDTIIEEADGGTDTVRASITLTLGDHLENLILIGNSPIDGTGNALRNNITGNVANNILSGGADNDTIISGDGDDTLYGDSGNDTLTGGNGNDILVGGMGSDRLTGGNGKDTFAFSAPITDGIDTITDFNPLDDLLRVDAAGFGGGLVAGTLLASQFVLGTAAKTTSDRFIYNQSTGALFFDVDGTGSSSQVQIATLSNKPVINATNISVI</sequence>
<feature type="active site" description="Charge relay system" evidence="10">
    <location>
        <position position="840"/>
    </location>
</feature>
<keyword evidence="3" id="KW-0964">Secreted</keyword>
<dbReference type="Pfam" id="PF17210">
    <property type="entry name" value="SdrD_B"/>
    <property type="match status" value="1"/>
</dbReference>
<name>A0A1Z4KVD5_ANAVA</name>
<feature type="active site" description="Charge relay system" evidence="10">
    <location>
        <position position="1061"/>
    </location>
</feature>
<dbReference type="SUPFAM" id="SSF49313">
    <property type="entry name" value="Cadherin-like"/>
    <property type="match status" value="2"/>
</dbReference>
<organism evidence="13 14">
    <name type="scientific">Trichormus variabilis NIES-23</name>
    <dbReference type="NCBI Taxonomy" id="1973479"/>
    <lineage>
        <taxon>Bacteria</taxon>
        <taxon>Bacillati</taxon>
        <taxon>Cyanobacteriota</taxon>
        <taxon>Cyanophyceae</taxon>
        <taxon>Nostocales</taxon>
        <taxon>Nostocaceae</taxon>
        <taxon>Trichormus</taxon>
    </lineage>
</organism>
<keyword evidence="7 10" id="KW-0378">Hydrolase</keyword>
<evidence type="ECO:0000313" key="14">
    <source>
        <dbReference type="Proteomes" id="UP000217507"/>
    </source>
</evidence>
<dbReference type="SUPFAM" id="SSF52743">
    <property type="entry name" value="Subtilisin-like"/>
    <property type="match status" value="1"/>
</dbReference>
<evidence type="ECO:0000256" key="2">
    <source>
        <dbReference type="ARBA" id="ARBA00011073"/>
    </source>
</evidence>
<keyword evidence="8 10" id="KW-0720">Serine protease</keyword>
<evidence type="ECO:0000256" key="5">
    <source>
        <dbReference type="ARBA" id="ARBA00022729"/>
    </source>
</evidence>
<geneLocation type="plasmid" evidence="13">
    <name>plasmid1</name>
</geneLocation>
<dbReference type="PANTHER" id="PTHR38340:SF1">
    <property type="entry name" value="S-LAYER PROTEIN"/>
    <property type="match status" value="1"/>
</dbReference>
<dbReference type="SUPFAM" id="SSF141072">
    <property type="entry name" value="CalX-like"/>
    <property type="match status" value="1"/>
</dbReference>
<feature type="domain" description="Dystroglycan-type cadherin-like" evidence="12">
    <location>
        <begin position="1193"/>
        <end position="1287"/>
    </location>
</feature>
<protein>
    <recommendedName>
        <fullName evidence="12">Dystroglycan-type cadherin-like domain-containing protein</fullName>
    </recommendedName>
</protein>
<keyword evidence="13" id="KW-0614">Plasmid</keyword>
<dbReference type="Pfam" id="PF00082">
    <property type="entry name" value="Peptidase_S8"/>
    <property type="match status" value="1"/>
</dbReference>
<keyword evidence="5" id="KW-0732">Signal</keyword>
<keyword evidence="6" id="KW-0677">Repeat</keyword>
<dbReference type="InterPro" id="IPR023827">
    <property type="entry name" value="Peptidase_S8_Asp-AS"/>
</dbReference>
<dbReference type="GO" id="GO:0005576">
    <property type="term" value="C:extracellular region"/>
    <property type="evidence" value="ECO:0007669"/>
    <property type="project" value="UniProtKB-SubCell"/>
</dbReference>
<dbReference type="GO" id="GO:0007154">
    <property type="term" value="P:cell communication"/>
    <property type="evidence" value="ECO:0007669"/>
    <property type="project" value="InterPro"/>
</dbReference>
<feature type="region of interest" description="Disordered" evidence="11">
    <location>
        <begin position="1808"/>
        <end position="1837"/>
    </location>
</feature>
<dbReference type="InterPro" id="IPR032812">
    <property type="entry name" value="SbsA_Ig"/>
</dbReference>
<dbReference type="GO" id="GO:0006508">
    <property type="term" value="P:proteolysis"/>
    <property type="evidence" value="ECO:0007669"/>
    <property type="project" value="UniProtKB-KW"/>
</dbReference>
<keyword evidence="9" id="KW-0106">Calcium</keyword>
<dbReference type="EMBL" id="AP018217">
    <property type="protein sequence ID" value="BAY72888.1"/>
    <property type="molecule type" value="Genomic_DNA"/>
</dbReference>
<dbReference type="Gene3D" id="2.60.40.2030">
    <property type="match status" value="1"/>
</dbReference>
<evidence type="ECO:0000313" key="13">
    <source>
        <dbReference type="EMBL" id="BAY72888.1"/>
    </source>
</evidence>
<dbReference type="InterPro" id="IPR018511">
    <property type="entry name" value="Hemolysin-typ_Ca-bd_CS"/>
</dbReference>
<comment type="similarity">
    <text evidence="2 10">Belongs to the peptidase S8 family.</text>
</comment>
<dbReference type="PROSITE" id="PS00330">
    <property type="entry name" value="HEMOLYSIN_CALCIUM"/>
    <property type="match status" value="11"/>
</dbReference>
<dbReference type="Proteomes" id="UP000217507">
    <property type="component" value="Plasmid Plasmid1 dna"/>
</dbReference>